<organism evidence="1 2">
    <name type="scientific">Elaeis guineensis var. tenera</name>
    <name type="common">Oil palm</name>
    <dbReference type="NCBI Taxonomy" id="51953"/>
    <lineage>
        <taxon>Eukaryota</taxon>
        <taxon>Viridiplantae</taxon>
        <taxon>Streptophyta</taxon>
        <taxon>Embryophyta</taxon>
        <taxon>Tracheophyta</taxon>
        <taxon>Spermatophyta</taxon>
        <taxon>Magnoliopsida</taxon>
        <taxon>Liliopsida</taxon>
        <taxon>Arecaceae</taxon>
        <taxon>Arecoideae</taxon>
        <taxon>Cocoseae</taxon>
        <taxon>Elaeidinae</taxon>
        <taxon>Elaeis</taxon>
    </lineage>
</organism>
<dbReference type="PANTHER" id="PTHR33116">
    <property type="entry name" value="REVERSE TRANSCRIPTASE ZINC-BINDING DOMAIN-CONTAINING PROTEIN-RELATED-RELATED"/>
    <property type="match status" value="1"/>
</dbReference>
<dbReference type="OrthoDB" id="784000at2759"/>
<dbReference type="AlphaFoldDB" id="A0A6I9R118"/>
<accession>A0A6I9R118</accession>
<name>A0A6I9R118_ELAGV</name>
<keyword evidence="1" id="KW-1185">Reference proteome</keyword>
<evidence type="ECO:0000313" key="2">
    <source>
        <dbReference type="RefSeq" id="XP_010918676.1"/>
    </source>
</evidence>
<dbReference type="Proteomes" id="UP000504607">
    <property type="component" value="Chromosome 4"/>
</dbReference>
<sequence length="398" mass="46086">MEEEEAAAAQKVAVIWLEVPAAWKAAKEEAQREMHLEESQLRDTNGSIMEDSDEIRGQILQILLDCPSREDKALGPNGFPPFFFHRYWSIVSAEVTKAVQMVFGTRGILEQWKRMLIILIPKRLDTSAPGYFRPISLYTILYKWIPDRRRLMEIKLDMERVYDRMSWRFVWQTLQEFGFHDRWTDWVMDCMEGPSFAILINGSPIDSGDELEPYWSVLGMQLLLHLLFADDCLLIDRISLCNTRYFASTMEAYYQMSGQCMNLQKSTIIFSPKMKVQVKHVIRDRLKIFEQIGTLTYLGVPIMSRRLQRANCKLMGQKIQEHLDGWQAHSFSMLGRATLVRVITDCTCSHRKLSASLCMMGAWGSSLYSQKGADDCQTCYEIPHPAQLYVEQDDESSL</sequence>
<dbReference type="RefSeq" id="XP_010918676.1">
    <property type="nucleotide sequence ID" value="XM_010920374.1"/>
</dbReference>
<dbReference type="InParanoid" id="A0A6I9R118"/>
<proteinExistence type="predicted"/>
<evidence type="ECO:0000313" key="1">
    <source>
        <dbReference type="Proteomes" id="UP000504607"/>
    </source>
</evidence>
<reference evidence="2" key="1">
    <citation type="submission" date="2025-08" db="UniProtKB">
        <authorList>
            <consortium name="RefSeq"/>
        </authorList>
    </citation>
    <scope>IDENTIFICATION</scope>
</reference>
<gene>
    <name evidence="2" type="primary">LOC105042984</name>
</gene>
<dbReference type="PANTHER" id="PTHR33116:SF86">
    <property type="entry name" value="REVERSE TRANSCRIPTASE DOMAIN-CONTAINING PROTEIN"/>
    <property type="match status" value="1"/>
</dbReference>
<protein>
    <submittedName>
        <fullName evidence="2">Uncharacterized protein LOC105042984</fullName>
    </submittedName>
</protein>